<keyword evidence="2" id="KW-1185">Reference proteome</keyword>
<sequence length="66" mass="7727">MAKTWQDELKEWLARTDGLALNLIGDKALAEAREHIPSVPSDDFWRGYRAALKDVEQWRRAREETD</sequence>
<reference evidence="1 2" key="1">
    <citation type="submission" date="2015-08" db="EMBL/GenBank/DDBJ databases">
        <authorList>
            <person name="Clarke R.M."/>
            <person name="Taylor B.J."/>
            <person name="Thorniley A.J."/>
            <person name="Dasenko M.A."/>
            <person name="Denver D.R."/>
            <person name="Garcia-Ruiz H."/>
            <person name="Hoyer J.S."/>
            <person name="Jogdeo S."/>
            <person name="Sullivan C.M."/>
            <person name="Peterson M.R."/>
            <person name="Rowley E.R."/>
            <person name="Schnitzler C.E."/>
            <person name="Vining K.J."/>
            <person name="Almabruk K.H."/>
            <person name="Banawas S."/>
            <person name="Beatty C."/>
            <person name="Bullock C.J."/>
            <person name="Cappellazzi J.E."/>
            <person name="Chagani S.E."/>
            <person name="Chatterjee P."/>
            <person name="Cram E.D."/>
            <person name="Elorriaga M.E."/>
            <person name="Esser M."/>
            <person name="Fellows E.J."/>
            <person name="Garcia G.R."/>
            <person name="Gullaba J.M."/>
            <person name="Kinsley M.A."/>
            <person name="Luo F."/>
            <person name="McGinnis M."/>
            <person name="Paquette C.E."/>
            <person name="Reddekopp R.L."/>
            <person name="Rosen K.L."/>
            <person name="Sahlfeld L.M."/>
            <person name="Vondras A.M."/>
            <person name="Wang J.X."/>
            <person name="Weiss E.S."/>
            <person name="Wernick R."/>
            <person name="Abuelizz H.A."/>
            <person name="Amaro Y."/>
            <person name="Archer C.L."/>
            <person name="Basu A."/>
            <person name="Bellinger M.R."/>
            <person name="Johnson S.F."/>
            <person name="Kitchen S.A."/>
            <person name="Li M."/>
            <person name="Morey-Castro K.E."/>
            <person name="Lavalleur H.J."/>
            <person name="Rangel L.J."/>
            <person name="Ree J.F."/>
            <person name="Shay S.D."/>
            <person name="Sheng Y."/>
            <person name="Smyth J.C."/>
            <person name="Stamm E.A."/>
            <person name="Taylor C.R."/>
            <person name="Vining O.B."/>
            <person name="Wanzeck K.M."/>
            <person name="Watson G."/>
            <person name="Bruck A.J."/>
            <person name="Anders K.R."/>
            <person name="Bradley K.W."/>
            <person name="Asai D.J."/>
            <person name="Bowman C.A."/>
            <person name="Russell D.A."/>
            <person name="Pope W.H."/>
            <person name="Jacobs-Sera D."/>
            <person name="Hendrix R.W."/>
            <person name="Hatfull G.F."/>
        </authorList>
    </citation>
    <scope>NUCLEOTIDE SEQUENCE [LARGE SCALE GENOMIC DNA]</scope>
</reference>
<dbReference type="Proteomes" id="UP000201697">
    <property type="component" value="Segment"/>
</dbReference>
<dbReference type="GeneID" id="26632182"/>
<proteinExistence type="predicted"/>
<dbReference type="KEGG" id="vg:26632182"/>
<accession>A0A0M3UK93</accession>
<name>A0A0M3UK93_9CAUD</name>
<organism evidence="1 2">
    <name type="scientific">Mycobacterium phage Archie</name>
    <dbReference type="NCBI Taxonomy" id="1718599"/>
    <lineage>
        <taxon>Viruses</taxon>
        <taxon>Duplodnaviria</taxon>
        <taxon>Heunggongvirae</taxon>
        <taxon>Uroviricota</taxon>
        <taxon>Caudoviricetes</taxon>
        <taxon>Vilmaviridae</taxon>
        <taxon>Lclasvirinae</taxon>
        <taxon>Faithunavirus</taxon>
        <taxon>Faithunavirus archie</taxon>
    </lineage>
</organism>
<evidence type="ECO:0000313" key="2">
    <source>
        <dbReference type="Proteomes" id="UP000201697"/>
    </source>
</evidence>
<gene>
    <name evidence="1" type="ORF">SEA_ARCHIE_75</name>
</gene>
<dbReference type="EMBL" id="KT591489">
    <property type="protein sequence ID" value="ALF00381.1"/>
    <property type="molecule type" value="Genomic_DNA"/>
</dbReference>
<evidence type="ECO:0000313" key="1">
    <source>
        <dbReference type="EMBL" id="ALF00381.1"/>
    </source>
</evidence>
<protein>
    <submittedName>
        <fullName evidence="1">Uncharacterized protein</fullName>
    </submittedName>
</protein>
<dbReference type="RefSeq" id="YP_009205542.1">
    <property type="nucleotide sequence ID" value="NC_028878.1"/>
</dbReference>